<dbReference type="EMBL" id="JACHLR010000006">
    <property type="protein sequence ID" value="MBB4858511.1"/>
    <property type="molecule type" value="Genomic_DNA"/>
</dbReference>
<keyword evidence="2" id="KW-1185">Reference proteome</keyword>
<protein>
    <submittedName>
        <fullName evidence="1">Uncharacterized protein</fullName>
    </submittedName>
</protein>
<dbReference type="RefSeq" id="WP_184244238.1">
    <property type="nucleotide sequence ID" value="NZ_JACHLR010000006.1"/>
</dbReference>
<dbReference type="AlphaFoldDB" id="A0A7W7K9N4"/>
<name>A0A7W7K9N4_9SPHN</name>
<proteinExistence type="predicted"/>
<sequence length="223" mass="24157">MTPLTWPCPLRDGTTTDEYALSFDHARARRLLIVPALFDEANRLRRLTVEVMRRLDGAGIDSVLPDLPGTNESLQPLEIQEPQDWSNAMAAAASHFGATHVLGIRGGCLFTPAGFAALHYAPAKAPGILRQMLRARTLAAREAGREETREGLMHLALTQGIELVGHRLGPEFVRRFETFALRTDAVEITQETLGGSGLWLRAEPGESASQADALAAAIARALA</sequence>
<reference evidence="1 2" key="1">
    <citation type="submission" date="2020-08" db="EMBL/GenBank/DDBJ databases">
        <title>Functional genomics of gut bacteria from endangered species of beetles.</title>
        <authorList>
            <person name="Carlos-Shanley C."/>
        </authorList>
    </citation>
    <scope>NUCLEOTIDE SEQUENCE [LARGE SCALE GENOMIC DNA]</scope>
    <source>
        <strain evidence="1 2">S00245</strain>
    </source>
</reference>
<evidence type="ECO:0000313" key="2">
    <source>
        <dbReference type="Proteomes" id="UP000555448"/>
    </source>
</evidence>
<accession>A0A7W7K9N4</accession>
<evidence type="ECO:0000313" key="1">
    <source>
        <dbReference type="EMBL" id="MBB4858511.1"/>
    </source>
</evidence>
<dbReference type="Proteomes" id="UP000555448">
    <property type="component" value="Unassembled WGS sequence"/>
</dbReference>
<organism evidence="1 2">
    <name type="scientific">Novosphingobium chloroacetimidivorans</name>
    <dbReference type="NCBI Taxonomy" id="1428314"/>
    <lineage>
        <taxon>Bacteria</taxon>
        <taxon>Pseudomonadati</taxon>
        <taxon>Pseudomonadota</taxon>
        <taxon>Alphaproteobacteria</taxon>
        <taxon>Sphingomonadales</taxon>
        <taxon>Sphingomonadaceae</taxon>
        <taxon>Novosphingobium</taxon>
    </lineage>
</organism>
<gene>
    <name evidence="1" type="ORF">HNO88_001834</name>
</gene>
<comment type="caution">
    <text evidence="1">The sequence shown here is derived from an EMBL/GenBank/DDBJ whole genome shotgun (WGS) entry which is preliminary data.</text>
</comment>